<accession>V6T8E6</accession>
<dbReference type="Pfam" id="PF00078">
    <property type="entry name" value="RVT_1"/>
    <property type="match status" value="1"/>
</dbReference>
<protein>
    <recommendedName>
        <fullName evidence="2">Reverse transcriptase domain-containing protein</fullName>
    </recommendedName>
</protein>
<dbReference type="SUPFAM" id="SSF56672">
    <property type="entry name" value="DNA/RNA polymerases"/>
    <property type="match status" value="1"/>
</dbReference>
<gene>
    <name evidence="3" type="ORF">DHA2_154256</name>
</gene>
<reference evidence="4" key="1">
    <citation type="submission" date="2012-02" db="EMBL/GenBank/DDBJ databases">
        <title>Genome sequencing of Giardia lamblia Genotypes A2 and B isolates (DH and GS) and comparative analysis with the genomes of Genotypes A1 and E (WB and Pig).</title>
        <authorList>
            <person name="Adam R."/>
            <person name="Dahlstrom E."/>
            <person name="Martens C."/>
            <person name="Bruno D."/>
            <person name="Barbian K."/>
            <person name="Porcella S.F."/>
            <person name="Nash T."/>
        </authorList>
    </citation>
    <scope>NUCLEOTIDE SEQUENCE</scope>
    <source>
        <strain evidence="4">DH</strain>
    </source>
</reference>
<dbReference type="PROSITE" id="PS50878">
    <property type="entry name" value="RT_POL"/>
    <property type="match status" value="1"/>
</dbReference>
<feature type="compositionally biased region" description="Basic and acidic residues" evidence="1">
    <location>
        <begin position="556"/>
        <end position="576"/>
    </location>
</feature>
<dbReference type="AlphaFoldDB" id="V6T8E6"/>
<comment type="caution">
    <text evidence="3">The sequence shown here is derived from an EMBL/GenBank/DDBJ whole genome shotgun (WGS) entry which is preliminary data.</text>
</comment>
<dbReference type="EMBL" id="AHGT01000170">
    <property type="protein sequence ID" value="ESU34727.1"/>
    <property type="molecule type" value="Genomic_DNA"/>
</dbReference>
<organism evidence="3 4">
    <name type="scientific">Giardia intestinalis</name>
    <name type="common">Giardia lamblia</name>
    <dbReference type="NCBI Taxonomy" id="5741"/>
    <lineage>
        <taxon>Eukaryota</taxon>
        <taxon>Metamonada</taxon>
        <taxon>Diplomonadida</taxon>
        <taxon>Hexamitidae</taxon>
        <taxon>Giardiinae</taxon>
        <taxon>Giardia</taxon>
    </lineage>
</organism>
<feature type="region of interest" description="Disordered" evidence="1">
    <location>
        <begin position="303"/>
        <end position="367"/>
    </location>
</feature>
<feature type="compositionally biased region" description="Basic and acidic residues" evidence="1">
    <location>
        <begin position="43"/>
        <end position="59"/>
    </location>
</feature>
<dbReference type="VEuPathDB" id="GiardiaDB:GL50581_3091"/>
<evidence type="ECO:0000259" key="2">
    <source>
        <dbReference type="PROSITE" id="PS50878"/>
    </source>
</evidence>
<feature type="compositionally biased region" description="Gly residues" evidence="1">
    <location>
        <begin position="358"/>
        <end position="367"/>
    </location>
</feature>
<sequence>MKQNDSFVKYLTQAYNELTTHPEAMSDVTAMFEFRAILIPKESDGYPDRDRRDGHEHLPPRPAEAADQACQLPLMRADRLHAERICGRREEGPRAHQQAGMHAVSLDTKKALNSLPRAEVVRALNEAGVPKVLIDYIRNFLDLRHSKDVKCEVCGVPQGDPLSMFLFCMAIERLLRRLEERGITFLAYADDIVAFHDEAYPAGAIVQQAMGLAIRSNKCKSTMAGEEVTFLNHPVSPTPASLAPKAIAGAETALRKIERAPITIHQKLILMSLCVVPMVNHAPLAEVTSDKADYEKFDRRVAQGISTNQQKLRSPGRLPGVPEGEGRPGPAHAGALPRRAAEGMGLPGRQQGDQRPGGAVGGRPGTAGEGAYFNRLLTHTLASGQSGDVLSADVRRADRGGKGPEGEGRLDRGAERGTCPGCHTARTLDHDMNCPKTAWTRTARHDMIVTCLYLRVSGKFNAELEIKTHSHLSDQNQKPDIWLVDKCKAIDVGVIQPRQMDAYYNEKVKKYRDGTLPIIYGTDGSLHPKSKKHLEELHVDLRSGCLRHRLHDCKGERAPDEADQTRPGRKPGHPERPPPVILLLTTE</sequence>
<proteinExistence type="predicted"/>
<feature type="compositionally biased region" description="Low complexity" evidence="1">
    <location>
        <begin position="347"/>
        <end position="357"/>
    </location>
</feature>
<feature type="region of interest" description="Disordered" evidence="1">
    <location>
        <begin position="43"/>
        <end position="66"/>
    </location>
</feature>
<dbReference type="VEuPathDB" id="GiardiaDB:QR46_1383"/>
<name>V6T8E6_GIAIN</name>
<feature type="compositionally biased region" description="Basic and acidic residues" evidence="1">
    <location>
        <begin position="393"/>
        <end position="415"/>
    </location>
</feature>
<dbReference type="InterPro" id="IPR043502">
    <property type="entry name" value="DNA/RNA_pol_sf"/>
</dbReference>
<evidence type="ECO:0000256" key="1">
    <source>
        <dbReference type="SAM" id="MobiDB-lite"/>
    </source>
</evidence>
<feature type="region of interest" description="Disordered" evidence="1">
    <location>
        <begin position="388"/>
        <end position="426"/>
    </location>
</feature>
<reference evidence="3 4" key="2">
    <citation type="journal article" date="2013" name="Genome Biol. Evol.">
        <title>Genome sequencing of Giardia lamblia genotypes A2 and B isolates (DH and GS) and comparative analysis with the genomes of genotypes A1 and E (WB and Pig).</title>
        <authorList>
            <person name="Adam R.D."/>
            <person name="Dahlstrom E.W."/>
            <person name="Martens C.A."/>
            <person name="Bruno D.P."/>
            <person name="Barbian K.D."/>
            <person name="Ricklefs S.M."/>
            <person name="Hernandez M.M."/>
            <person name="Narla N.P."/>
            <person name="Patel R.B."/>
            <person name="Porcella S.F."/>
            <person name="Nash T.E."/>
        </authorList>
    </citation>
    <scope>NUCLEOTIDE SEQUENCE [LARGE SCALE GENOMIC DNA]</scope>
    <source>
        <strain evidence="3 4">DH</strain>
    </source>
</reference>
<dbReference type="VEuPathDB" id="GiardiaDB:DHA2_154256"/>
<feature type="domain" description="Reverse transcriptase" evidence="2">
    <location>
        <begin position="1"/>
        <end position="235"/>
    </location>
</feature>
<feature type="region of interest" description="Disordered" evidence="1">
    <location>
        <begin position="556"/>
        <end position="587"/>
    </location>
</feature>
<dbReference type="PANTHER" id="PTHR19446">
    <property type="entry name" value="REVERSE TRANSCRIPTASES"/>
    <property type="match status" value="1"/>
</dbReference>
<dbReference type="Proteomes" id="UP000018320">
    <property type="component" value="Unassembled WGS sequence"/>
</dbReference>
<evidence type="ECO:0000313" key="4">
    <source>
        <dbReference type="Proteomes" id="UP000018320"/>
    </source>
</evidence>
<evidence type="ECO:0000313" key="3">
    <source>
        <dbReference type="EMBL" id="ESU34727.1"/>
    </source>
</evidence>
<dbReference type="InterPro" id="IPR000477">
    <property type="entry name" value="RT_dom"/>
</dbReference>